<dbReference type="RefSeq" id="WP_116410058.1">
    <property type="nucleotide sequence ID" value="NZ_NBXB01000006.1"/>
</dbReference>
<dbReference type="PANTHER" id="PTHR48079">
    <property type="entry name" value="PROTEIN YEEZ"/>
    <property type="match status" value="1"/>
</dbReference>
<dbReference type="SUPFAM" id="SSF51735">
    <property type="entry name" value="NAD(P)-binding Rossmann-fold domains"/>
    <property type="match status" value="1"/>
</dbReference>
<dbReference type="InterPro" id="IPR001509">
    <property type="entry name" value="Epimerase_deHydtase"/>
</dbReference>
<dbReference type="InterPro" id="IPR051783">
    <property type="entry name" value="NAD(P)-dependent_oxidoreduct"/>
</dbReference>
<proteinExistence type="predicted"/>
<dbReference type="GO" id="GO:0005737">
    <property type="term" value="C:cytoplasm"/>
    <property type="evidence" value="ECO:0007669"/>
    <property type="project" value="TreeGrafter"/>
</dbReference>
<dbReference type="InterPro" id="IPR036291">
    <property type="entry name" value="NAD(P)-bd_dom_sf"/>
</dbReference>
<evidence type="ECO:0000259" key="1">
    <source>
        <dbReference type="Pfam" id="PF01370"/>
    </source>
</evidence>
<dbReference type="GO" id="GO:0004029">
    <property type="term" value="F:aldehyde dehydrogenase (NAD+) activity"/>
    <property type="evidence" value="ECO:0007669"/>
    <property type="project" value="TreeGrafter"/>
</dbReference>
<dbReference type="OrthoDB" id="9771302at2"/>
<dbReference type="Gene3D" id="3.40.50.720">
    <property type="entry name" value="NAD(P)-binding Rossmann-like Domain"/>
    <property type="match status" value="1"/>
</dbReference>
<organism evidence="2 3">
    <name type="scientific">Subtercola boreus</name>
    <dbReference type="NCBI Taxonomy" id="120213"/>
    <lineage>
        <taxon>Bacteria</taxon>
        <taxon>Bacillati</taxon>
        <taxon>Actinomycetota</taxon>
        <taxon>Actinomycetes</taxon>
        <taxon>Micrococcales</taxon>
        <taxon>Microbacteriaceae</taxon>
        <taxon>Subtercola</taxon>
    </lineage>
</organism>
<accession>A0A3E0W3W7</accession>
<protein>
    <submittedName>
        <fullName evidence="2">Epimerase</fullName>
    </submittedName>
</protein>
<sequence>MTILLTGATGLVGPRLLARLTEAGIPCRALVRPGKDVPQGVARVEGDILRSETLPATVAGVTAVIHLAALFRTREDDQIWKVNLEGTRNLIAAVRETAPDARFLLASTSNVYDADSSHPGAEGDPVSPTLAYPASKIAAEELLRESGLTHAILRLPFIYGDGDGHLEALPEQAANMGWHPAQKLSAVHHADIATAFALALTGAMDGLTVNIADESPLSVYEMAQIVGQPYGGSAEPLAHPWKGQMDISLARSLGFQPTIATIYQAAHLGLL</sequence>
<dbReference type="EMBL" id="NBXB01000006">
    <property type="protein sequence ID" value="RFA17012.1"/>
    <property type="molecule type" value="Genomic_DNA"/>
</dbReference>
<dbReference type="Pfam" id="PF01370">
    <property type="entry name" value="Epimerase"/>
    <property type="match status" value="1"/>
</dbReference>
<name>A0A3E0W3W7_9MICO</name>
<dbReference type="AlphaFoldDB" id="A0A3E0W3W7"/>
<reference evidence="2 3" key="1">
    <citation type="submission" date="2017-04" db="EMBL/GenBank/DDBJ databases">
        <title>Comparative genome analysis of Subtercola boreus.</title>
        <authorList>
            <person name="Cho Y.-J."/>
            <person name="Cho A."/>
            <person name="Kim O.-S."/>
            <person name="Lee J.-I."/>
        </authorList>
    </citation>
    <scope>NUCLEOTIDE SEQUENCE [LARGE SCALE GENOMIC DNA]</scope>
    <source>
        <strain evidence="2 3">P27479</strain>
    </source>
</reference>
<dbReference type="Proteomes" id="UP000256541">
    <property type="component" value="Unassembled WGS sequence"/>
</dbReference>
<dbReference type="PANTHER" id="PTHR48079:SF6">
    <property type="entry name" value="NAD(P)-BINDING DOMAIN-CONTAINING PROTEIN-RELATED"/>
    <property type="match status" value="1"/>
</dbReference>
<gene>
    <name evidence="2" type="ORF">B7R22_01550</name>
</gene>
<evidence type="ECO:0000313" key="2">
    <source>
        <dbReference type="EMBL" id="RFA17012.1"/>
    </source>
</evidence>
<evidence type="ECO:0000313" key="3">
    <source>
        <dbReference type="Proteomes" id="UP000256541"/>
    </source>
</evidence>
<comment type="caution">
    <text evidence="2">The sequence shown here is derived from an EMBL/GenBank/DDBJ whole genome shotgun (WGS) entry which is preliminary data.</text>
</comment>
<feature type="domain" description="NAD-dependent epimerase/dehydratase" evidence="1">
    <location>
        <begin position="3"/>
        <end position="172"/>
    </location>
</feature>